<dbReference type="OrthoDB" id="6134459at2759"/>
<comment type="caution">
    <text evidence="1">The sequence shown here is derived from an EMBL/GenBank/DDBJ whole genome shotgun (WGS) entry which is preliminary data.</text>
</comment>
<gene>
    <name evidence="1" type="ORF">AFUS01_LOCUS2205</name>
</gene>
<evidence type="ECO:0000313" key="2">
    <source>
        <dbReference type="Proteomes" id="UP000708208"/>
    </source>
</evidence>
<accession>A0A8J2JEL5</accession>
<reference evidence="1" key="1">
    <citation type="submission" date="2021-06" db="EMBL/GenBank/DDBJ databases">
        <authorList>
            <person name="Hodson N. C."/>
            <person name="Mongue J. A."/>
            <person name="Jaron S. K."/>
        </authorList>
    </citation>
    <scope>NUCLEOTIDE SEQUENCE</scope>
</reference>
<organism evidence="1 2">
    <name type="scientific">Allacma fusca</name>
    <dbReference type="NCBI Taxonomy" id="39272"/>
    <lineage>
        <taxon>Eukaryota</taxon>
        <taxon>Metazoa</taxon>
        <taxon>Ecdysozoa</taxon>
        <taxon>Arthropoda</taxon>
        <taxon>Hexapoda</taxon>
        <taxon>Collembola</taxon>
        <taxon>Symphypleona</taxon>
        <taxon>Sminthuridae</taxon>
        <taxon>Allacma</taxon>
    </lineage>
</organism>
<evidence type="ECO:0000313" key="1">
    <source>
        <dbReference type="EMBL" id="CAG7673143.1"/>
    </source>
</evidence>
<dbReference type="Proteomes" id="UP000708208">
    <property type="component" value="Unassembled WGS sequence"/>
</dbReference>
<keyword evidence="2" id="KW-1185">Reference proteome</keyword>
<name>A0A8J2JEL5_9HEXA</name>
<dbReference type="EMBL" id="CAJVCH010012617">
    <property type="protein sequence ID" value="CAG7673143.1"/>
    <property type="molecule type" value="Genomic_DNA"/>
</dbReference>
<feature type="non-terminal residue" evidence="1">
    <location>
        <position position="1"/>
    </location>
</feature>
<dbReference type="AlphaFoldDB" id="A0A8J2JEL5"/>
<proteinExistence type="predicted"/>
<feature type="non-terminal residue" evidence="1">
    <location>
        <position position="96"/>
    </location>
</feature>
<sequence>SANEQPECQLRFHNSARLNPILYTNNLRKSSSQKPVYYFIRSITSNMIPEAALLKADTATKNFRDFNKYCLRVVDDGTLFYLENFEWIQVPQTNYC</sequence>
<protein>
    <submittedName>
        <fullName evidence="1">Uncharacterized protein</fullName>
    </submittedName>
</protein>